<accession>A0ABX0UYS1</accession>
<dbReference type="SUPFAM" id="SSF53756">
    <property type="entry name" value="UDP-Glycosyltransferase/glycogen phosphorylase"/>
    <property type="match status" value="1"/>
</dbReference>
<dbReference type="CDD" id="cd03801">
    <property type="entry name" value="GT4_PimA-like"/>
    <property type="match status" value="1"/>
</dbReference>
<protein>
    <submittedName>
        <fullName evidence="2">Glycosyltransferase involved in cell wall biosynthesis/SAM-dependent methyltransferase</fullName>
    </submittedName>
</protein>
<feature type="domain" description="Glycosyltransferase 2-like" evidence="1">
    <location>
        <begin position="772"/>
        <end position="889"/>
    </location>
</feature>
<sequence length="1451" mass="161980">MNLVLAGRRDPAEPFSVWNYLDESGLVDRVQFLPYYERCDAFPVKKEDCDLWVGRETPASQLSAERLLEAVQDDRRPREKVALFVTSFHPLKFEGNSALMRQWLAYLKEADYRIHVLYYGIDKETIDETVRRRAGGEYDLYREIDVSTQLVGGNRNGVNVHVDDWCGRELLDGVADLVACFEYDVAIVNYPFMSAVFDVIASYTKKILLTHDSFADRNRRLLAQGYPEASWVSLDHRGERAACERADVVVALQEDEADHFRGLAGERADVVTVGPIPTAISFKAPPPAAKLRVGYIGSGNYVNEHNLIAYLEAWRESPLLQEGAELLIGGGVSLSLAYYAPAELLAATRPRMLGRMDHVARLFEMCDVVINPERGGTGIKIKTLEAMAHGCAVMTTVAGGTGIGSASRFHSAAEVRDLARLTEDLVVDRGLLDTVRQDTAIAYEAYVERHHSAMQDLLGPIDGRRRRPLVRQRCSPVPRLVVPPYVKATATGYQLDEFRKFLDRIDVRGKRVLEIGCDFHLATARLFAANGADSVVATTIGDWRSDEPLPANVKFVVSDVADVDLPEQGFDIVYGIAILEHIPDMARVARAVRRALRPGGIAYLQGCPFWTGNLGHHIWVDRRQVAAAGGVPLALGENGSEVIYSFADPDRNPIPDWAHLNHTPSELKELLVAKGTPSAHAEAIVRWVYNKNGQYTGSCSNFRMPSEILAALRAEFAVEFKAITSENTVDAEFKKALEHHSEFDLQTLGLEVWLSDSSANLPSAYDDVPTVSVVIPVYNVEEYLEDCLQSVLTQDMQDIEVLLVDDASPDGSRAVAERIAANDPRVQILTHAENRGLGPARNTGARRARGTYVFFLDSDDRLARPDALRTLVADAEIGGHRVVVGSCERLLPDGSTAEYDRMHDRQRHGAPGSVLRGMDAFVGAIGLPDAAYIPMRAWGTLVERAYYIELNLDYPPGEHEDMAHTPFLYLRSDGVFYEPAVVVQYRLRPGSLSTTGWSPAKVRRYAYLWRETVARLKMFSVQEQVGNFAALHAWHLIWKIETDGISPDGMADYVAVLKEILRDAVTATSQNMVSNLLDMIRRSALGRDGEFSRALISQFPVRFLIEYHSAKLGLESAVVHVERPTPPKLLPPRSGRDAALAVNEAQVAEIFAEYEDGATEKLKSFPAMLTYGDRALYFHAGKHFRFRGAIVDGGCFVGGTTTALIEGLRNNPQFADRTVGAAPIRVYDLFEIDDDYILQHLRSNYPNHDFAGETSFLPIFKENLKGYAHLLDVRAGDVTKIGYPDDCEIEVFGVDFCKAPSITDFAVREFFPNIMAGGLVIQQDFIHEYHPHIHISMMRLQDHFEKVVELKWGGSVAFRCLKPVTSRVVTERFGHDLSWYRDVNENVRLLRQLIDTSLYDENRWSLILTLGIYYHSAGRMAEARAAYREARAKHPLLEPNALTRQMIGGEE</sequence>
<dbReference type="PANTHER" id="PTHR22916:SF64">
    <property type="entry name" value="TRANSFERASE, PUTATIVE-RELATED"/>
    <property type="match status" value="1"/>
</dbReference>
<dbReference type="Pfam" id="PF13489">
    <property type="entry name" value="Methyltransf_23"/>
    <property type="match status" value="1"/>
</dbReference>
<keyword evidence="2" id="KW-0489">Methyltransferase</keyword>
<dbReference type="Gene3D" id="3.40.50.150">
    <property type="entry name" value="Vaccinia Virus protein VP39"/>
    <property type="match status" value="1"/>
</dbReference>
<reference evidence="2 3" key="1">
    <citation type="submission" date="2020-03" db="EMBL/GenBank/DDBJ databases">
        <title>Genomic Encyclopedia of Type Strains, Phase IV (KMG-IV): sequencing the most valuable type-strain genomes for metagenomic binning, comparative biology and taxonomic classification.</title>
        <authorList>
            <person name="Goeker M."/>
        </authorList>
    </citation>
    <scope>NUCLEOTIDE SEQUENCE [LARGE SCALE GENOMIC DNA]</scope>
    <source>
        <strain evidence="2 3">DSM 103870</strain>
    </source>
</reference>
<gene>
    <name evidence="2" type="ORF">FHS82_001260</name>
</gene>
<dbReference type="GO" id="GO:0032259">
    <property type="term" value="P:methylation"/>
    <property type="evidence" value="ECO:0007669"/>
    <property type="project" value="UniProtKB-KW"/>
</dbReference>
<dbReference type="Proteomes" id="UP001429580">
    <property type="component" value="Unassembled WGS sequence"/>
</dbReference>
<dbReference type="Pfam" id="PF00535">
    <property type="entry name" value="Glycos_transf_2"/>
    <property type="match status" value="1"/>
</dbReference>
<dbReference type="SUPFAM" id="SSF53448">
    <property type="entry name" value="Nucleotide-diphospho-sugar transferases"/>
    <property type="match status" value="1"/>
</dbReference>
<dbReference type="PANTHER" id="PTHR22916">
    <property type="entry name" value="GLYCOSYLTRANSFERASE"/>
    <property type="match status" value="1"/>
</dbReference>
<dbReference type="Gene3D" id="3.40.50.2000">
    <property type="entry name" value="Glycogen Phosphorylase B"/>
    <property type="match status" value="2"/>
</dbReference>
<dbReference type="InterPro" id="IPR029044">
    <property type="entry name" value="Nucleotide-diphossugar_trans"/>
</dbReference>
<dbReference type="CDD" id="cd00761">
    <property type="entry name" value="Glyco_tranf_GTA_type"/>
    <property type="match status" value="1"/>
</dbReference>
<dbReference type="Gene3D" id="3.90.550.10">
    <property type="entry name" value="Spore Coat Polysaccharide Biosynthesis Protein SpsA, Chain A"/>
    <property type="match status" value="1"/>
</dbReference>
<dbReference type="SUPFAM" id="SSF53335">
    <property type="entry name" value="S-adenosyl-L-methionine-dependent methyltransferases"/>
    <property type="match status" value="1"/>
</dbReference>
<keyword evidence="2" id="KW-0808">Transferase</keyword>
<evidence type="ECO:0000313" key="3">
    <source>
        <dbReference type="Proteomes" id="UP001429580"/>
    </source>
</evidence>
<proteinExistence type="predicted"/>
<dbReference type="InterPro" id="IPR029063">
    <property type="entry name" value="SAM-dependent_MTases_sf"/>
</dbReference>
<evidence type="ECO:0000259" key="1">
    <source>
        <dbReference type="Pfam" id="PF00535"/>
    </source>
</evidence>
<keyword evidence="3" id="KW-1185">Reference proteome</keyword>
<comment type="caution">
    <text evidence="2">The sequence shown here is derived from an EMBL/GenBank/DDBJ whole genome shotgun (WGS) entry which is preliminary data.</text>
</comment>
<name>A0ABX0UYS1_9HYPH</name>
<dbReference type="EMBL" id="JAASQI010000002">
    <property type="protein sequence ID" value="NIJ57434.1"/>
    <property type="molecule type" value="Genomic_DNA"/>
</dbReference>
<dbReference type="InterPro" id="IPR001173">
    <property type="entry name" value="Glyco_trans_2-like"/>
</dbReference>
<dbReference type="CDD" id="cd02440">
    <property type="entry name" value="AdoMet_MTases"/>
    <property type="match status" value="1"/>
</dbReference>
<dbReference type="RefSeq" id="WP_166949927.1">
    <property type="nucleotide sequence ID" value="NZ_JAASQI010000002.1"/>
</dbReference>
<dbReference type="Pfam" id="PF13692">
    <property type="entry name" value="Glyco_trans_1_4"/>
    <property type="match status" value="1"/>
</dbReference>
<evidence type="ECO:0000313" key="2">
    <source>
        <dbReference type="EMBL" id="NIJ57434.1"/>
    </source>
</evidence>
<dbReference type="GO" id="GO:0008168">
    <property type="term" value="F:methyltransferase activity"/>
    <property type="evidence" value="ECO:0007669"/>
    <property type="project" value="UniProtKB-KW"/>
</dbReference>
<organism evidence="2 3">
    <name type="scientific">Pseudochelatococcus lubricantis</name>
    <dbReference type="NCBI Taxonomy" id="1538102"/>
    <lineage>
        <taxon>Bacteria</taxon>
        <taxon>Pseudomonadati</taxon>
        <taxon>Pseudomonadota</taxon>
        <taxon>Alphaproteobacteria</taxon>
        <taxon>Hyphomicrobiales</taxon>
        <taxon>Chelatococcaceae</taxon>
        <taxon>Pseudochelatococcus</taxon>
    </lineage>
</organism>